<comment type="caution">
    <text evidence="3">The sequence shown here is derived from an EMBL/GenBank/DDBJ whole genome shotgun (WGS) entry which is preliminary data.</text>
</comment>
<dbReference type="Proteomes" id="UP001188597">
    <property type="component" value="Unassembled WGS sequence"/>
</dbReference>
<dbReference type="AlphaFoldDB" id="A0AA88VFP8"/>
<dbReference type="Pfam" id="PF13456">
    <property type="entry name" value="RVT_3"/>
    <property type="match status" value="1"/>
</dbReference>
<dbReference type="PANTHER" id="PTHR48475:SF1">
    <property type="entry name" value="RNASE H TYPE-1 DOMAIN-CONTAINING PROTEIN"/>
    <property type="match status" value="1"/>
</dbReference>
<name>A0AA88VFP8_9ASTE</name>
<dbReference type="InterPro" id="IPR036397">
    <property type="entry name" value="RNaseH_sf"/>
</dbReference>
<dbReference type="EMBL" id="JAVXUP010002124">
    <property type="protein sequence ID" value="KAK3005480.1"/>
    <property type="molecule type" value="Genomic_DNA"/>
</dbReference>
<evidence type="ECO:0000313" key="3">
    <source>
        <dbReference type="EMBL" id="KAK3005480.1"/>
    </source>
</evidence>
<sequence length="310" mass="34613">MRVDVGKGLREQRDGRQSVVEGGGAVGNKYVARQRGLPSDYTKTPLVQLNSHSSALITCPSKSKELETDAHELHVKARQNFWESSSYQSQNVRRNQGESMQRDVFAWTYKEMLGLDPKVAVHHLAVKSGVRPVKQAQRMFHLKVVLEIEVEINKLIEVGFIREPWMMFFDGAARSDGAGAGVVFVSLQPQVLPYAFTLGKKCSNNVAENQALIIGLQMALELGIPSVVVSGDSKLVINQLLKEYKVKKEDLVPYFLYATILINKFNSVELEHVPKEENRMANALANLATTLALRGEDKVDIPVCQQWVLP</sequence>
<dbReference type="CDD" id="cd09279">
    <property type="entry name" value="RNase_HI_like"/>
    <property type="match status" value="1"/>
</dbReference>
<feature type="domain" description="RNase H type-1" evidence="2">
    <location>
        <begin position="161"/>
        <end position="294"/>
    </location>
</feature>
<keyword evidence="4" id="KW-1185">Reference proteome</keyword>
<dbReference type="InterPro" id="IPR012337">
    <property type="entry name" value="RNaseH-like_sf"/>
</dbReference>
<evidence type="ECO:0000259" key="2">
    <source>
        <dbReference type="PROSITE" id="PS50879"/>
    </source>
</evidence>
<dbReference type="GO" id="GO:0003676">
    <property type="term" value="F:nucleic acid binding"/>
    <property type="evidence" value="ECO:0007669"/>
    <property type="project" value="InterPro"/>
</dbReference>
<organism evidence="3 4">
    <name type="scientific">Escallonia herrerae</name>
    <dbReference type="NCBI Taxonomy" id="1293975"/>
    <lineage>
        <taxon>Eukaryota</taxon>
        <taxon>Viridiplantae</taxon>
        <taxon>Streptophyta</taxon>
        <taxon>Embryophyta</taxon>
        <taxon>Tracheophyta</taxon>
        <taxon>Spermatophyta</taxon>
        <taxon>Magnoliopsida</taxon>
        <taxon>eudicotyledons</taxon>
        <taxon>Gunneridae</taxon>
        <taxon>Pentapetalae</taxon>
        <taxon>asterids</taxon>
        <taxon>campanulids</taxon>
        <taxon>Escalloniales</taxon>
        <taxon>Escalloniaceae</taxon>
        <taxon>Escallonia</taxon>
    </lineage>
</organism>
<accession>A0AA88VFP8</accession>
<reference evidence="3" key="1">
    <citation type="submission" date="2022-12" db="EMBL/GenBank/DDBJ databases">
        <title>Draft genome assemblies for two species of Escallonia (Escalloniales).</title>
        <authorList>
            <person name="Chanderbali A."/>
            <person name="Dervinis C."/>
            <person name="Anghel I."/>
            <person name="Soltis D."/>
            <person name="Soltis P."/>
            <person name="Zapata F."/>
        </authorList>
    </citation>
    <scope>NUCLEOTIDE SEQUENCE</scope>
    <source>
        <strain evidence="3">UCBG64.0493</strain>
        <tissue evidence="3">Leaf</tissue>
    </source>
</reference>
<dbReference type="InterPro" id="IPR002156">
    <property type="entry name" value="RNaseH_domain"/>
</dbReference>
<dbReference type="GO" id="GO:0004523">
    <property type="term" value="F:RNA-DNA hybrid ribonuclease activity"/>
    <property type="evidence" value="ECO:0007669"/>
    <property type="project" value="InterPro"/>
</dbReference>
<evidence type="ECO:0000313" key="4">
    <source>
        <dbReference type="Proteomes" id="UP001188597"/>
    </source>
</evidence>
<protein>
    <recommendedName>
        <fullName evidence="2">RNase H type-1 domain-containing protein</fullName>
    </recommendedName>
</protein>
<feature type="compositionally biased region" description="Basic and acidic residues" evidence="1">
    <location>
        <begin position="1"/>
        <end position="16"/>
    </location>
</feature>
<evidence type="ECO:0000256" key="1">
    <source>
        <dbReference type="SAM" id="MobiDB-lite"/>
    </source>
</evidence>
<dbReference type="Gene3D" id="3.30.420.10">
    <property type="entry name" value="Ribonuclease H-like superfamily/Ribonuclease H"/>
    <property type="match status" value="1"/>
</dbReference>
<feature type="region of interest" description="Disordered" evidence="1">
    <location>
        <begin position="1"/>
        <end position="22"/>
    </location>
</feature>
<dbReference type="PROSITE" id="PS50879">
    <property type="entry name" value="RNASE_H_1"/>
    <property type="match status" value="1"/>
</dbReference>
<dbReference type="SUPFAM" id="SSF53098">
    <property type="entry name" value="Ribonuclease H-like"/>
    <property type="match status" value="1"/>
</dbReference>
<proteinExistence type="predicted"/>
<dbReference type="PANTHER" id="PTHR48475">
    <property type="entry name" value="RIBONUCLEASE H"/>
    <property type="match status" value="1"/>
</dbReference>
<gene>
    <name evidence="3" type="ORF">RJ639_017513</name>
</gene>